<dbReference type="Proteomes" id="UP000236291">
    <property type="component" value="Unassembled WGS sequence"/>
</dbReference>
<keyword evidence="2" id="KW-0418">Kinase</keyword>
<accession>A0A2K3MLQ6</accession>
<evidence type="ECO:0000313" key="3">
    <source>
        <dbReference type="Proteomes" id="UP000236291"/>
    </source>
</evidence>
<comment type="caution">
    <text evidence="2">The sequence shown here is derived from an EMBL/GenBank/DDBJ whole genome shotgun (WGS) entry which is preliminary data.</text>
</comment>
<dbReference type="GO" id="GO:0016301">
    <property type="term" value="F:kinase activity"/>
    <property type="evidence" value="ECO:0007669"/>
    <property type="project" value="UniProtKB-KW"/>
</dbReference>
<keyword evidence="2" id="KW-0675">Receptor</keyword>
<dbReference type="AlphaFoldDB" id="A0A2K3MLQ6"/>
<gene>
    <name evidence="1" type="ORF">L195_g046865</name>
    <name evidence="2" type="ORF">L195_g047827</name>
</gene>
<proteinExistence type="predicted"/>
<evidence type="ECO:0000313" key="1">
    <source>
        <dbReference type="EMBL" id="PNX90739.1"/>
    </source>
</evidence>
<protein>
    <submittedName>
        <fullName evidence="2">Receptor-like protein kinase</fullName>
    </submittedName>
</protein>
<dbReference type="EMBL" id="ASHM01067109">
    <property type="protein sequence ID" value="PNX91694.1"/>
    <property type="molecule type" value="Genomic_DNA"/>
</dbReference>
<feature type="non-terminal residue" evidence="2">
    <location>
        <position position="1"/>
    </location>
</feature>
<dbReference type="EMBL" id="ASHM01063831">
    <property type="protein sequence ID" value="PNX90739.1"/>
    <property type="molecule type" value="Genomic_DNA"/>
</dbReference>
<organism evidence="2 3">
    <name type="scientific">Trifolium pratense</name>
    <name type="common">Red clover</name>
    <dbReference type="NCBI Taxonomy" id="57577"/>
    <lineage>
        <taxon>Eukaryota</taxon>
        <taxon>Viridiplantae</taxon>
        <taxon>Streptophyta</taxon>
        <taxon>Embryophyta</taxon>
        <taxon>Tracheophyta</taxon>
        <taxon>Spermatophyta</taxon>
        <taxon>Magnoliopsida</taxon>
        <taxon>eudicotyledons</taxon>
        <taxon>Gunneridae</taxon>
        <taxon>Pentapetalae</taxon>
        <taxon>rosids</taxon>
        <taxon>fabids</taxon>
        <taxon>Fabales</taxon>
        <taxon>Fabaceae</taxon>
        <taxon>Papilionoideae</taxon>
        <taxon>50 kb inversion clade</taxon>
        <taxon>NPAAA clade</taxon>
        <taxon>Hologalegina</taxon>
        <taxon>IRL clade</taxon>
        <taxon>Trifolieae</taxon>
        <taxon>Trifolium</taxon>
    </lineage>
</organism>
<name>A0A2K3MLQ6_TRIPR</name>
<reference evidence="2 3" key="2">
    <citation type="journal article" date="2017" name="Front. Plant Sci.">
        <title>Gene Classification and Mining of Molecular Markers Useful in Red Clover (Trifolium pratense) Breeding.</title>
        <authorList>
            <person name="Istvanek J."/>
            <person name="Dluhosova J."/>
            <person name="Dluhos P."/>
            <person name="Patkova L."/>
            <person name="Nedelnik J."/>
            <person name="Repkova J."/>
        </authorList>
    </citation>
    <scope>NUCLEOTIDE SEQUENCE [LARGE SCALE GENOMIC DNA]</scope>
    <source>
        <strain evidence="3">cv. Tatra</strain>
        <tissue evidence="2">Young leaves</tissue>
    </source>
</reference>
<evidence type="ECO:0000313" key="2">
    <source>
        <dbReference type="EMBL" id="PNX91694.1"/>
    </source>
</evidence>
<reference evidence="2 3" key="1">
    <citation type="journal article" date="2014" name="Am. J. Bot.">
        <title>Genome assembly and annotation for red clover (Trifolium pratense; Fabaceae).</title>
        <authorList>
            <person name="Istvanek J."/>
            <person name="Jaros M."/>
            <person name="Krenek A."/>
            <person name="Repkova J."/>
        </authorList>
    </citation>
    <scope>NUCLEOTIDE SEQUENCE [LARGE SCALE GENOMIC DNA]</scope>
    <source>
        <strain evidence="3">cv. Tatra</strain>
        <tissue evidence="2">Young leaves</tissue>
    </source>
</reference>
<sequence length="37" mass="4267">TKPSDRPPMDKVIEMLEGEDEDLQMPNKPYLFAQDTS</sequence>
<keyword evidence="2" id="KW-0808">Transferase</keyword>